<keyword evidence="3 6" id="KW-0812">Transmembrane</keyword>
<dbReference type="PANTHER" id="PTHR33931">
    <property type="entry name" value="HOLIN-LIKE PROTEIN CIDA-RELATED"/>
    <property type="match status" value="1"/>
</dbReference>
<evidence type="ECO:0000313" key="7">
    <source>
        <dbReference type="EMBL" id="PKR84119.1"/>
    </source>
</evidence>
<dbReference type="InterPro" id="IPR005538">
    <property type="entry name" value="LrgA/CidA"/>
</dbReference>
<comment type="caution">
    <text evidence="7">The sequence shown here is derived from an EMBL/GenBank/DDBJ whole genome shotgun (WGS) entry which is preliminary data.</text>
</comment>
<keyword evidence="8" id="KW-1185">Reference proteome</keyword>
<dbReference type="PANTHER" id="PTHR33931:SF2">
    <property type="entry name" value="HOLIN-LIKE PROTEIN CIDA"/>
    <property type="match status" value="1"/>
</dbReference>
<reference evidence="7 8" key="1">
    <citation type="submission" date="2017-11" db="EMBL/GenBank/DDBJ databases">
        <title>Bacillus camelliae sp. nov., isolated from pu'er tea.</title>
        <authorList>
            <person name="Niu L."/>
        </authorList>
    </citation>
    <scope>NUCLEOTIDE SEQUENCE [LARGE SCALE GENOMIC DNA]</scope>
    <source>
        <strain evidence="7 8">7578-1</strain>
    </source>
</reference>
<name>A0A2N3LHS3_9BACI</name>
<feature type="transmembrane region" description="Helical" evidence="6">
    <location>
        <begin position="28"/>
        <end position="46"/>
    </location>
</feature>
<dbReference type="Proteomes" id="UP000233440">
    <property type="component" value="Unassembled WGS sequence"/>
</dbReference>
<dbReference type="EMBL" id="PIQO01000012">
    <property type="protein sequence ID" value="PKR84119.1"/>
    <property type="molecule type" value="Genomic_DNA"/>
</dbReference>
<proteinExistence type="predicted"/>
<accession>A0A2N3LHS3</accession>
<keyword evidence="2" id="KW-1003">Cell membrane</keyword>
<evidence type="ECO:0000256" key="6">
    <source>
        <dbReference type="SAM" id="Phobius"/>
    </source>
</evidence>
<evidence type="ECO:0000256" key="1">
    <source>
        <dbReference type="ARBA" id="ARBA00004651"/>
    </source>
</evidence>
<dbReference type="RefSeq" id="WP_101355036.1">
    <property type="nucleotide sequence ID" value="NZ_PIQO01000012.1"/>
</dbReference>
<dbReference type="Pfam" id="PF03788">
    <property type="entry name" value="LrgA"/>
    <property type="match status" value="1"/>
</dbReference>
<gene>
    <name evidence="7" type="ORF">CWO92_15035</name>
</gene>
<keyword evidence="4 6" id="KW-1133">Transmembrane helix</keyword>
<organism evidence="7 8">
    <name type="scientific">Heyndrickxia camelliae</name>
    <dbReference type="NCBI Taxonomy" id="1707093"/>
    <lineage>
        <taxon>Bacteria</taxon>
        <taxon>Bacillati</taxon>
        <taxon>Bacillota</taxon>
        <taxon>Bacilli</taxon>
        <taxon>Bacillales</taxon>
        <taxon>Bacillaceae</taxon>
        <taxon>Heyndrickxia</taxon>
    </lineage>
</organism>
<comment type="subcellular location">
    <subcellularLocation>
        <location evidence="1">Cell membrane</location>
        <topology evidence="1">Multi-pass membrane protein</topology>
    </subcellularLocation>
</comment>
<sequence length="123" mass="13807">MRNFIKGFIQVAILVAFSYIMGKISNMLHIGIPGSILGIIILFILLKTKIVKLKWIEVGGNWLLAEFLLFFIPSAVGVIQYKSMLMDNGLKIISIIILSSALVMTCSGFIAEKIMHRKEEKHI</sequence>
<evidence type="ECO:0000256" key="3">
    <source>
        <dbReference type="ARBA" id="ARBA00022692"/>
    </source>
</evidence>
<protein>
    <submittedName>
        <fullName evidence="7">Holin</fullName>
    </submittedName>
</protein>
<feature type="transmembrane region" description="Helical" evidence="6">
    <location>
        <begin position="92"/>
        <end position="111"/>
    </location>
</feature>
<evidence type="ECO:0000256" key="5">
    <source>
        <dbReference type="ARBA" id="ARBA00023136"/>
    </source>
</evidence>
<feature type="transmembrane region" description="Helical" evidence="6">
    <location>
        <begin position="58"/>
        <end position="80"/>
    </location>
</feature>
<dbReference type="NCBIfam" id="NF002460">
    <property type="entry name" value="PRK01658.1"/>
    <property type="match status" value="1"/>
</dbReference>
<dbReference type="GO" id="GO:0005886">
    <property type="term" value="C:plasma membrane"/>
    <property type="evidence" value="ECO:0007669"/>
    <property type="project" value="UniProtKB-SubCell"/>
</dbReference>
<dbReference type="AlphaFoldDB" id="A0A2N3LHS3"/>
<keyword evidence="5 6" id="KW-0472">Membrane</keyword>
<evidence type="ECO:0000313" key="8">
    <source>
        <dbReference type="Proteomes" id="UP000233440"/>
    </source>
</evidence>
<feature type="transmembrane region" description="Helical" evidence="6">
    <location>
        <begin position="7"/>
        <end position="22"/>
    </location>
</feature>
<dbReference type="OrthoDB" id="3176438at2"/>
<evidence type="ECO:0000256" key="4">
    <source>
        <dbReference type="ARBA" id="ARBA00022989"/>
    </source>
</evidence>
<evidence type="ECO:0000256" key="2">
    <source>
        <dbReference type="ARBA" id="ARBA00022475"/>
    </source>
</evidence>